<name>A0A0E9U4A0_ANGAN</name>
<feature type="transmembrane region" description="Helical" evidence="1">
    <location>
        <begin position="12"/>
        <end position="30"/>
    </location>
</feature>
<dbReference type="AlphaFoldDB" id="A0A0E9U4A0"/>
<keyword evidence="1" id="KW-1133">Transmembrane helix</keyword>
<sequence>MSGSLSSNRVRVLMWHRIYVCIILVPKILIPKKVLFVILDLRGK</sequence>
<organism evidence="2">
    <name type="scientific">Anguilla anguilla</name>
    <name type="common">European freshwater eel</name>
    <name type="synonym">Muraena anguilla</name>
    <dbReference type="NCBI Taxonomy" id="7936"/>
    <lineage>
        <taxon>Eukaryota</taxon>
        <taxon>Metazoa</taxon>
        <taxon>Chordata</taxon>
        <taxon>Craniata</taxon>
        <taxon>Vertebrata</taxon>
        <taxon>Euteleostomi</taxon>
        <taxon>Actinopterygii</taxon>
        <taxon>Neopterygii</taxon>
        <taxon>Teleostei</taxon>
        <taxon>Anguilliformes</taxon>
        <taxon>Anguillidae</taxon>
        <taxon>Anguilla</taxon>
    </lineage>
</organism>
<reference evidence="2" key="1">
    <citation type="submission" date="2014-11" db="EMBL/GenBank/DDBJ databases">
        <authorList>
            <person name="Amaro Gonzalez C."/>
        </authorList>
    </citation>
    <scope>NUCLEOTIDE SEQUENCE</scope>
</reference>
<proteinExistence type="predicted"/>
<keyword evidence="1" id="KW-0472">Membrane</keyword>
<dbReference type="EMBL" id="GBXM01047990">
    <property type="protein sequence ID" value="JAH60587.1"/>
    <property type="molecule type" value="Transcribed_RNA"/>
</dbReference>
<evidence type="ECO:0000256" key="1">
    <source>
        <dbReference type="SAM" id="Phobius"/>
    </source>
</evidence>
<keyword evidence="1" id="KW-0812">Transmembrane</keyword>
<evidence type="ECO:0000313" key="2">
    <source>
        <dbReference type="EMBL" id="JAH60587.1"/>
    </source>
</evidence>
<protein>
    <submittedName>
        <fullName evidence="2">Uncharacterized protein</fullName>
    </submittedName>
</protein>
<accession>A0A0E9U4A0</accession>
<reference evidence="2" key="2">
    <citation type="journal article" date="2015" name="Fish Shellfish Immunol.">
        <title>Early steps in the European eel (Anguilla anguilla)-Vibrio vulnificus interaction in the gills: Role of the RtxA13 toxin.</title>
        <authorList>
            <person name="Callol A."/>
            <person name="Pajuelo D."/>
            <person name="Ebbesson L."/>
            <person name="Teles M."/>
            <person name="MacKenzie S."/>
            <person name="Amaro C."/>
        </authorList>
    </citation>
    <scope>NUCLEOTIDE SEQUENCE</scope>
</reference>